<evidence type="ECO:0000256" key="5">
    <source>
        <dbReference type="ARBA" id="ARBA00022777"/>
    </source>
</evidence>
<dbReference type="EC" id="2.7.11.1" evidence="1"/>
<dbReference type="PANTHER" id="PTHR43289:SF6">
    <property type="entry name" value="SERINE_THREONINE-PROTEIN KINASE NEKL-3"/>
    <property type="match status" value="1"/>
</dbReference>
<dbReference type="Gene3D" id="3.30.200.20">
    <property type="entry name" value="Phosphorylase Kinase, domain 1"/>
    <property type="match status" value="1"/>
</dbReference>
<dbReference type="Proteomes" id="UP000663583">
    <property type="component" value="Chromosome"/>
</dbReference>
<name>A0AAX1JFT6_9MYCO</name>
<evidence type="ECO:0000256" key="8">
    <source>
        <dbReference type="ARBA" id="ARBA00048679"/>
    </source>
</evidence>
<keyword evidence="4" id="KW-0547">Nucleotide-binding</keyword>
<dbReference type="PROSITE" id="PS00108">
    <property type="entry name" value="PROTEIN_KINASE_ST"/>
    <property type="match status" value="1"/>
</dbReference>
<feature type="domain" description="Protein kinase" evidence="10">
    <location>
        <begin position="20"/>
        <end position="282"/>
    </location>
</feature>
<dbReference type="SUPFAM" id="SSF56112">
    <property type="entry name" value="Protein kinase-like (PK-like)"/>
    <property type="match status" value="1"/>
</dbReference>
<feature type="transmembrane region" description="Helical" evidence="9">
    <location>
        <begin position="326"/>
        <end position="347"/>
    </location>
</feature>
<evidence type="ECO:0000313" key="11">
    <source>
        <dbReference type="EMBL" id="QPI40082.1"/>
    </source>
</evidence>
<dbReference type="InterPro" id="IPR000719">
    <property type="entry name" value="Prot_kinase_dom"/>
</dbReference>
<comment type="catalytic activity">
    <reaction evidence="7">
        <text>L-threonyl-[protein] + ATP = O-phospho-L-threonyl-[protein] + ADP + H(+)</text>
        <dbReference type="Rhea" id="RHEA:46608"/>
        <dbReference type="Rhea" id="RHEA-COMP:11060"/>
        <dbReference type="Rhea" id="RHEA-COMP:11605"/>
        <dbReference type="ChEBI" id="CHEBI:15378"/>
        <dbReference type="ChEBI" id="CHEBI:30013"/>
        <dbReference type="ChEBI" id="CHEBI:30616"/>
        <dbReference type="ChEBI" id="CHEBI:61977"/>
        <dbReference type="ChEBI" id="CHEBI:456216"/>
        <dbReference type="EC" id="2.7.11.1"/>
    </reaction>
</comment>
<evidence type="ECO:0000256" key="3">
    <source>
        <dbReference type="ARBA" id="ARBA00022679"/>
    </source>
</evidence>
<dbReference type="Pfam" id="PF04536">
    <property type="entry name" value="TPM_phosphatase"/>
    <property type="match status" value="1"/>
</dbReference>
<evidence type="ECO:0000256" key="6">
    <source>
        <dbReference type="ARBA" id="ARBA00022840"/>
    </source>
</evidence>
<protein>
    <recommendedName>
        <fullName evidence="1">non-specific serine/threonine protein kinase</fullName>
        <ecNumber evidence="1">2.7.11.1</ecNumber>
    </recommendedName>
</protein>
<dbReference type="RefSeq" id="WP_085073144.1">
    <property type="nucleotide sequence ID" value="NZ_BLKU01000003.1"/>
</dbReference>
<evidence type="ECO:0000256" key="2">
    <source>
        <dbReference type="ARBA" id="ARBA00022527"/>
    </source>
</evidence>
<keyword evidence="9" id="KW-0812">Transmembrane</keyword>
<dbReference type="PROSITE" id="PS50011">
    <property type="entry name" value="PROTEIN_KINASE_DOM"/>
    <property type="match status" value="1"/>
</dbReference>
<dbReference type="SMART" id="SM00220">
    <property type="entry name" value="S_TKc"/>
    <property type="match status" value="1"/>
</dbReference>
<dbReference type="KEGG" id="mku:I2456_11935"/>
<dbReference type="PANTHER" id="PTHR43289">
    <property type="entry name" value="MITOGEN-ACTIVATED PROTEIN KINASE KINASE KINASE 20-RELATED"/>
    <property type="match status" value="1"/>
</dbReference>
<dbReference type="InterPro" id="IPR008271">
    <property type="entry name" value="Ser/Thr_kinase_AS"/>
</dbReference>
<evidence type="ECO:0000256" key="9">
    <source>
        <dbReference type="SAM" id="Phobius"/>
    </source>
</evidence>
<comment type="catalytic activity">
    <reaction evidence="8">
        <text>L-seryl-[protein] + ATP = O-phospho-L-seryl-[protein] + ADP + H(+)</text>
        <dbReference type="Rhea" id="RHEA:17989"/>
        <dbReference type="Rhea" id="RHEA-COMP:9863"/>
        <dbReference type="Rhea" id="RHEA-COMP:11604"/>
        <dbReference type="ChEBI" id="CHEBI:15378"/>
        <dbReference type="ChEBI" id="CHEBI:29999"/>
        <dbReference type="ChEBI" id="CHEBI:30616"/>
        <dbReference type="ChEBI" id="CHEBI:83421"/>
        <dbReference type="ChEBI" id="CHEBI:456216"/>
        <dbReference type="EC" id="2.7.11.1"/>
    </reaction>
</comment>
<dbReference type="Gene3D" id="3.10.310.50">
    <property type="match status" value="1"/>
</dbReference>
<keyword evidence="9" id="KW-0472">Membrane</keyword>
<dbReference type="GO" id="GO:0080090">
    <property type="term" value="P:regulation of primary metabolic process"/>
    <property type="evidence" value="ECO:0007669"/>
    <property type="project" value="UniProtKB-ARBA"/>
</dbReference>
<evidence type="ECO:0000256" key="1">
    <source>
        <dbReference type="ARBA" id="ARBA00012513"/>
    </source>
</evidence>
<dbReference type="AlphaFoldDB" id="A0AAX1JFT6"/>
<dbReference type="InterPro" id="IPR011009">
    <property type="entry name" value="Kinase-like_dom_sf"/>
</dbReference>
<proteinExistence type="predicted"/>
<sequence length="503" mass="54139">MPPTDGQSEGLAEGEVFAGYTIVRRLGAGGMGEVYLAQHPRLPRRDALKILTRELTANEDFRKRFNREADLVASLYNEHIVGIHDRGEYEGQLWLSMDYVEGTDAGDLLYTRYPSGMPPADVIEIITAVADALDYAHARGLLHRDVKPANILLGEGTLRRRILLADFGIARELGDISRLTATNMLMGTTAYCSPEQLQGADLDGRADQYALACTAFHMLAGSAPFQHSNPAVIITKHLTAPPPPISERRPDLADLNPVLAKALSKNPAERYANCTEFAAALAGQLGVGTPEATAPTGYVSMPTEAISTTGTKPLSKLRSRVRPATVAAAVVAAVLVTVAVILGVRVFRSDRPASSPAPAQSVAPEQDGAATATPALELTTLVTDQAKVLTPPEHAAVERALDKLYDERGTRLWVVYVKDFGGLKPARWAEETVRANGFVDTDAILAVATDRPAFAFRVPAAITVDKPIDVEVIRRDRIEPAISRHEWTRAALAAANGLDVPVR</sequence>
<evidence type="ECO:0000313" key="12">
    <source>
        <dbReference type="Proteomes" id="UP000663583"/>
    </source>
</evidence>
<keyword evidence="6" id="KW-0067">ATP-binding</keyword>
<keyword evidence="9" id="KW-1133">Transmembrane helix</keyword>
<keyword evidence="3" id="KW-0808">Transferase</keyword>
<dbReference type="InterPro" id="IPR007621">
    <property type="entry name" value="TPM_dom"/>
</dbReference>
<reference evidence="11" key="1">
    <citation type="submission" date="2020-11" db="EMBL/GenBank/DDBJ databases">
        <title>Intraspecies plasmid and genomic variation of Mycobacterium kubicae revealed by the complete genome sequences of two clinical isolates.</title>
        <authorList>
            <person name="Hendrix J.R."/>
            <person name="Epperson L.E."/>
            <person name="Honda J.R."/>
            <person name="Strong M."/>
        </authorList>
    </citation>
    <scope>NUCLEOTIDE SEQUENCE</scope>
    <source>
        <strain evidence="11">JCM 13573</strain>
    </source>
</reference>
<accession>A0AAX1JFT6</accession>
<dbReference type="GO" id="GO:0004674">
    <property type="term" value="F:protein serine/threonine kinase activity"/>
    <property type="evidence" value="ECO:0007669"/>
    <property type="project" value="UniProtKB-KW"/>
</dbReference>
<evidence type="ECO:0000259" key="10">
    <source>
        <dbReference type="PROSITE" id="PS50011"/>
    </source>
</evidence>
<evidence type="ECO:0000256" key="4">
    <source>
        <dbReference type="ARBA" id="ARBA00022741"/>
    </source>
</evidence>
<dbReference type="Gene3D" id="1.10.510.10">
    <property type="entry name" value="Transferase(Phosphotransferase) domain 1"/>
    <property type="match status" value="1"/>
</dbReference>
<gene>
    <name evidence="11" type="ORF">I2456_11935</name>
</gene>
<dbReference type="FunFam" id="3.30.200.20:FF:000035">
    <property type="entry name" value="Serine/threonine protein kinase Stk1"/>
    <property type="match status" value="1"/>
</dbReference>
<evidence type="ECO:0000256" key="7">
    <source>
        <dbReference type="ARBA" id="ARBA00047899"/>
    </source>
</evidence>
<organism evidence="11 12">
    <name type="scientific">Mycobacterium kubicae</name>
    <dbReference type="NCBI Taxonomy" id="120959"/>
    <lineage>
        <taxon>Bacteria</taxon>
        <taxon>Bacillati</taxon>
        <taxon>Actinomycetota</taxon>
        <taxon>Actinomycetes</taxon>
        <taxon>Mycobacteriales</taxon>
        <taxon>Mycobacteriaceae</taxon>
        <taxon>Mycobacterium</taxon>
        <taxon>Mycobacterium simiae complex</taxon>
    </lineage>
</organism>
<dbReference type="CDD" id="cd14014">
    <property type="entry name" value="STKc_PknB_like"/>
    <property type="match status" value="1"/>
</dbReference>
<dbReference type="GO" id="GO:0005524">
    <property type="term" value="F:ATP binding"/>
    <property type="evidence" value="ECO:0007669"/>
    <property type="project" value="UniProtKB-KW"/>
</dbReference>
<keyword evidence="2" id="KW-0723">Serine/threonine-protein kinase</keyword>
<keyword evidence="5 11" id="KW-0418">Kinase</keyword>
<dbReference type="EMBL" id="CP065047">
    <property type="protein sequence ID" value="QPI40082.1"/>
    <property type="molecule type" value="Genomic_DNA"/>
</dbReference>
<dbReference type="Pfam" id="PF00069">
    <property type="entry name" value="Pkinase"/>
    <property type="match status" value="1"/>
</dbReference>